<keyword evidence="9 21" id="KW-0067">ATP-binding</keyword>
<feature type="region of interest" description="Disordered" evidence="22">
    <location>
        <begin position="1217"/>
        <end position="1236"/>
    </location>
</feature>
<keyword evidence="4" id="KW-0963">Cytoplasm</keyword>
<dbReference type="GO" id="GO:0007121">
    <property type="term" value="P:bipolar cellular bud site selection"/>
    <property type="evidence" value="ECO:0007669"/>
    <property type="project" value="UniProtKB-ARBA"/>
</dbReference>
<feature type="compositionally biased region" description="Polar residues" evidence="22">
    <location>
        <begin position="1038"/>
        <end position="1056"/>
    </location>
</feature>
<dbReference type="GO" id="GO:0005524">
    <property type="term" value="F:ATP binding"/>
    <property type="evidence" value="ECO:0007669"/>
    <property type="project" value="UniProtKB-UniRule"/>
</dbReference>
<keyword evidence="3 20" id="KW-0728">SH3 domain</keyword>
<evidence type="ECO:0000256" key="18">
    <source>
        <dbReference type="ARBA" id="ARBA00083029"/>
    </source>
</evidence>
<dbReference type="CDD" id="cd11858">
    <property type="entry name" value="SH3_Myosin-I_fungi"/>
    <property type="match status" value="1"/>
</dbReference>
<dbReference type="GO" id="GO:0006970">
    <property type="term" value="P:response to osmotic stress"/>
    <property type="evidence" value="ECO:0007669"/>
    <property type="project" value="UniProtKB-ARBA"/>
</dbReference>
<dbReference type="GO" id="GO:0051286">
    <property type="term" value="C:cell tip"/>
    <property type="evidence" value="ECO:0007669"/>
    <property type="project" value="TreeGrafter"/>
</dbReference>
<evidence type="ECO:0000256" key="5">
    <source>
        <dbReference type="ARBA" id="ARBA00022553"/>
    </source>
</evidence>
<dbReference type="GO" id="GO:0016459">
    <property type="term" value="C:myosin complex"/>
    <property type="evidence" value="ECO:0007669"/>
    <property type="project" value="UniProtKB-KW"/>
</dbReference>
<evidence type="ECO:0000256" key="9">
    <source>
        <dbReference type="ARBA" id="ARBA00022840"/>
    </source>
</evidence>
<dbReference type="GO" id="GO:0006887">
    <property type="term" value="P:exocytosis"/>
    <property type="evidence" value="ECO:0007669"/>
    <property type="project" value="UniProtKB-ARBA"/>
</dbReference>
<comment type="subcellular location">
    <subcellularLocation>
        <location evidence="1">Cytoplasm</location>
        <location evidence="1">Cytoskeleton</location>
        <location evidence="1">Actin patch</location>
    </subcellularLocation>
</comment>
<evidence type="ECO:0000256" key="16">
    <source>
        <dbReference type="ARBA" id="ARBA00068447"/>
    </source>
</evidence>
<feature type="domain" description="SH3" evidence="23">
    <location>
        <begin position="1116"/>
        <end position="1178"/>
    </location>
</feature>
<dbReference type="PANTHER" id="PTHR13140:SF837">
    <property type="entry name" value="MYOSIN-3-RELATED"/>
    <property type="match status" value="1"/>
</dbReference>
<dbReference type="CDD" id="cd01378">
    <property type="entry name" value="MYSc_Myo1"/>
    <property type="match status" value="1"/>
</dbReference>
<dbReference type="GO" id="GO:2000601">
    <property type="term" value="P:positive regulation of Arp2/3 complex-mediated actin nucleation"/>
    <property type="evidence" value="ECO:0007669"/>
    <property type="project" value="UniProtKB-ARBA"/>
</dbReference>
<dbReference type="GO" id="GO:0031505">
    <property type="term" value="P:fungal-type cell wall organization"/>
    <property type="evidence" value="ECO:0007669"/>
    <property type="project" value="UniProtKB-ARBA"/>
</dbReference>
<evidence type="ECO:0000256" key="17">
    <source>
        <dbReference type="ARBA" id="ARBA00082124"/>
    </source>
</evidence>
<dbReference type="InterPro" id="IPR027417">
    <property type="entry name" value="P-loop_NTPase"/>
</dbReference>
<dbReference type="SMART" id="SM00242">
    <property type="entry name" value="MYSc"/>
    <property type="match status" value="1"/>
</dbReference>
<evidence type="ECO:0000256" key="14">
    <source>
        <dbReference type="ARBA" id="ARBA00058686"/>
    </source>
</evidence>
<keyword evidence="8" id="KW-0378">Hydrolase</keyword>
<feature type="region of interest" description="Disordered" evidence="22">
    <location>
        <begin position="1"/>
        <end position="20"/>
    </location>
</feature>
<accession>A0AA35IQJ8</accession>
<sequence>MAVIKRGARRKDVKEPKKRSAKIKKATFDANKKKEVGVSDLTLLSKISDESINENLRKRFKNGIIYTYIGHVLISVNPFRDLGIYTNTVLETYKGKNRLEVPPHVFGIAESMYYNLKSYNENQCVIISGESGAGKTEAAKRIMQYIAATSNSHSESIGKIKDMVLATNPLLESFGCAKTLRNNNSSRHGKYLEIKFNSQFEPCAGNITNYLLEKQRVVSQIKNERNFHIFYQFTKGASDAYRQTFGVKMPEEYIYTAAAGCTTADTIDDIKDYQGTIEAMRTIGLAQEEQDQIFRMLAAILWVGNISFIENEEGNAQVRDTSVTDFVAYLLQVDASLLIKCLVERIMQTSHGMKRGSVYHVPLNPVQATAVRDALAKAIYNNLFDWIVERVNVSLQAFPGADKSIGILDIYGFEIFEHNSFEQICINYVNEKLQQIFIQLTLKAEQETYEKEKIKWSPIKYFDNKVVCDLIEAKRPPGIFAAMNDSIATAHADSNAADQAFAQRLNLFNSNPYFELRANKFVIKHYAGDVTYDINGITDKNKDQLQKDLIELIGTSANPFLSSIFPDDIDKDSKRRPPTAGDKIIKSANELVETLSKAEPSYIRTIKPNQTKSSDDYDDHQVLHQVKYLGLQENVRIRRAGFAYRQTFEKFVERFYLLSPDCSYAGDYTWEGDTLEAVKLILRDAMIPEKEFQLGVTSVFIKTPESLFALEDMRDKYWYNMAARIQRAWRRFLQRRIDAAIKIQRTIREKKGGNKYVKLRDYGTKLLGGKKERRTMSLLGYRAFMGDYLSCNEAKTKGSYIRRQAGIKEKAVFSMKGECLHSKFGRSAQRLKKVFILTKKSFYIIGQSRVQNSMKYMQDYKIDLNKIKQVSLTNLQDDWMGIVLINSAQSDPLINTLFKTELVTRMKKLNEKIIINIGPTIEYHKQPNKLHTVRSKISDSAPKYGDIYRSSTIYVRRGHPANSKSNKKPKNPGGLSGKPIRSKKSKHKHTHKHAHSHKAHRNTTKKQPLPSQKSTTPLSLAATAAQAAYNPKSDKTALSKSFANPAARTSSKNNSKAPIKEKTILKKNTANNETSSAKENLISIPSSKKVNENQEPLNETTTNIPIPPPPPPMGQTEDPKFEAAYDFPGSGSPSELPLKKGDVVFISRDESSGWSLARLLDGSKEGWVPTAYMTPYTGTSDTISAVEVAAENNAMNQKSNRIHSTISSVQESVSLETATVQTPGSETKPMGAFSDGLASALAARANKMRAESADDDDDNERDDDDDW</sequence>
<dbReference type="AlphaFoldDB" id="A0AA35IQJ8"/>
<keyword evidence="7 21" id="KW-0547">Nucleotide-binding</keyword>
<dbReference type="Proteomes" id="UP001161438">
    <property type="component" value="Chromosome 11"/>
</dbReference>
<dbReference type="PROSITE" id="PS50002">
    <property type="entry name" value="SH3"/>
    <property type="match status" value="1"/>
</dbReference>
<evidence type="ECO:0000313" key="26">
    <source>
        <dbReference type="EMBL" id="CAI4034641.1"/>
    </source>
</evidence>
<comment type="similarity">
    <text evidence="2 21">Belongs to the TRAFAC class myosin-kinesin ATPase superfamily. Myosin family.</text>
</comment>
<dbReference type="FunFam" id="1.20.58.530:FF:000007">
    <property type="entry name" value="Myosin IE"/>
    <property type="match status" value="1"/>
</dbReference>
<reference evidence="26" key="1">
    <citation type="submission" date="2022-10" db="EMBL/GenBank/DDBJ databases">
        <authorList>
            <person name="Byrne P K."/>
        </authorList>
    </citation>
    <scope>NUCLEOTIDE SEQUENCE</scope>
    <source>
        <strain evidence="26">IFO1815</strain>
    </source>
</reference>
<evidence type="ECO:0000256" key="22">
    <source>
        <dbReference type="SAM" id="MobiDB-lite"/>
    </source>
</evidence>
<feature type="region of interest" description="Disordered" evidence="22">
    <location>
        <begin position="955"/>
        <end position="1110"/>
    </location>
</feature>
<proteinExistence type="inferred from homology"/>
<dbReference type="GeneID" id="80919474"/>
<evidence type="ECO:0000259" key="24">
    <source>
        <dbReference type="PROSITE" id="PS51456"/>
    </source>
</evidence>
<feature type="compositionally biased region" description="Polar residues" evidence="22">
    <location>
        <begin position="1005"/>
        <end position="1018"/>
    </location>
</feature>
<keyword evidence="5" id="KW-0597">Phosphoprotein</keyword>
<dbReference type="PROSITE" id="PS51456">
    <property type="entry name" value="MYOSIN_MOTOR"/>
    <property type="match status" value="1"/>
</dbReference>
<keyword evidence="12 21" id="KW-0009">Actin-binding</keyword>
<evidence type="ECO:0000256" key="4">
    <source>
        <dbReference type="ARBA" id="ARBA00022490"/>
    </source>
</evidence>
<dbReference type="InterPro" id="IPR036072">
    <property type="entry name" value="MYSc_Myo1"/>
</dbReference>
<dbReference type="Gene3D" id="2.30.30.40">
    <property type="entry name" value="SH3 Domains"/>
    <property type="match status" value="1"/>
</dbReference>
<dbReference type="InterPro" id="IPR036028">
    <property type="entry name" value="SH3-like_dom_sf"/>
</dbReference>
<dbReference type="InterPro" id="IPR035535">
    <property type="entry name" value="Fungal_myosin-I_SH3"/>
</dbReference>
<comment type="function">
    <text evidence="14">One of two redundant type-I myosins implicated in the organization of the actin cytoskeleton. Required for proper actin cytoskeleton polarization and for the internalization step in endocytosis. At the cell cortex, assembles in patch-like structures together with proteins from the actin-polymerizing machinery and promotes actin assembly. Functions redundantly with LAS17 as actin nucleation-promoting factor (NPF) for the Arp2/3 complex. Motor domain phosphorylation by PAK kinases CLA4 and STE20 promotes CDC42-regulated actin assembly. Functions together with the NPF PAN1 in late stages of endocytosis. Motor domain phosphorylation by PDK1 kinases PKH1 and PKH2, and by SGK kinases YPK1 and YPK2, promotes ligand-induced, but not constitutive endocytosis of the G protein-coupled receptor STE2.</text>
</comment>
<dbReference type="InterPro" id="IPR010926">
    <property type="entry name" value="Myosin_TH1"/>
</dbReference>
<dbReference type="GO" id="GO:0030479">
    <property type="term" value="C:actin cortical patch"/>
    <property type="evidence" value="ECO:0007669"/>
    <property type="project" value="UniProtKB-SubCell"/>
</dbReference>
<evidence type="ECO:0000256" key="11">
    <source>
        <dbReference type="ARBA" id="ARBA00023175"/>
    </source>
</evidence>
<dbReference type="FunFam" id="1.20.120.720:FF:000015">
    <property type="entry name" value="Myosin I"/>
    <property type="match status" value="1"/>
</dbReference>
<evidence type="ECO:0000256" key="8">
    <source>
        <dbReference type="ARBA" id="ARBA00022801"/>
    </source>
</evidence>
<dbReference type="GO" id="GO:0016787">
    <property type="term" value="F:hydrolase activity"/>
    <property type="evidence" value="ECO:0007669"/>
    <property type="project" value="UniProtKB-KW"/>
</dbReference>
<evidence type="ECO:0000256" key="10">
    <source>
        <dbReference type="ARBA" id="ARBA00023123"/>
    </source>
</evidence>
<dbReference type="Pfam" id="PF00063">
    <property type="entry name" value="Myosin_head"/>
    <property type="match status" value="1"/>
</dbReference>
<evidence type="ECO:0000313" key="27">
    <source>
        <dbReference type="Proteomes" id="UP001161438"/>
    </source>
</evidence>
<keyword evidence="27" id="KW-1185">Reference proteome</keyword>
<evidence type="ECO:0000256" key="19">
    <source>
        <dbReference type="ARBA" id="ARBA00083460"/>
    </source>
</evidence>
<dbReference type="GO" id="GO:0061709">
    <property type="term" value="P:reticulophagy"/>
    <property type="evidence" value="ECO:0007669"/>
    <property type="project" value="UniProtKB-ARBA"/>
</dbReference>
<name>A0AA35IQJ8_SACMI</name>
<evidence type="ECO:0000256" key="13">
    <source>
        <dbReference type="ARBA" id="ARBA00023212"/>
    </source>
</evidence>
<dbReference type="Gene3D" id="1.20.120.720">
    <property type="entry name" value="Myosin VI head, motor domain, U50 subdomain"/>
    <property type="match status" value="1"/>
</dbReference>
<evidence type="ECO:0000256" key="20">
    <source>
        <dbReference type="PROSITE-ProRule" id="PRU00192"/>
    </source>
</evidence>
<dbReference type="GO" id="GO:0000146">
    <property type="term" value="F:microfilament motor activity"/>
    <property type="evidence" value="ECO:0007669"/>
    <property type="project" value="TreeGrafter"/>
</dbReference>
<keyword evidence="6" id="KW-0677">Repeat</keyword>
<evidence type="ECO:0000256" key="1">
    <source>
        <dbReference type="ARBA" id="ARBA00004134"/>
    </source>
</evidence>
<evidence type="ECO:0000256" key="6">
    <source>
        <dbReference type="ARBA" id="ARBA00022737"/>
    </source>
</evidence>
<dbReference type="InterPro" id="IPR001452">
    <property type="entry name" value="SH3_domain"/>
</dbReference>
<dbReference type="Gene3D" id="1.20.5.4820">
    <property type="match status" value="1"/>
</dbReference>
<dbReference type="Pfam" id="PF06017">
    <property type="entry name" value="Myosin_TH1"/>
    <property type="match status" value="1"/>
</dbReference>
<evidence type="ECO:0000256" key="15">
    <source>
        <dbReference type="ARBA" id="ARBA00063112"/>
    </source>
</evidence>
<dbReference type="PROSITE" id="PS51757">
    <property type="entry name" value="TH1"/>
    <property type="match status" value="1"/>
</dbReference>
<dbReference type="GO" id="GO:0051015">
    <property type="term" value="F:actin filament binding"/>
    <property type="evidence" value="ECO:0007669"/>
    <property type="project" value="TreeGrafter"/>
</dbReference>
<dbReference type="FunFam" id="1.10.10.820:FF:000001">
    <property type="entry name" value="Myosin heavy chain"/>
    <property type="match status" value="1"/>
</dbReference>
<dbReference type="SUPFAM" id="SSF50044">
    <property type="entry name" value="SH3-domain"/>
    <property type="match status" value="1"/>
</dbReference>
<dbReference type="GO" id="GO:0005886">
    <property type="term" value="C:plasma membrane"/>
    <property type="evidence" value="ECO:0007669"/>
    <property type="project" value="TreeGrafter"/>
</dbReference>
<feature type="compositionally biased region" description="Polar residues" evidence="22">
    <location>
        <begin position="1066"/>
        <end position="1103"/>
    </location>
</feature>
<dbReference type="FunFam" id="2.30.30.40:FF:000254">
    <property type="entry name" value="Myosin I MyoA/Myo5"/>
    <property type="match status" value="1"/>
</dbReference>
<dbReference type="GO" id="GO:0007015">
    <property type="term" value="P:actin filament organization"/>
    <property type="evidence" value="ECO:0007669"/>
    <property type="project" value="TreeGrafter"/>
</dbReference>
<dbReference type="Gene3D" id="1.10.10.820">
    <property type="match status" value="1"/>
</dbReference>
<dbReference type="SUPFAM" id="SSF52540">
    <property type="entry name" value="P-loop containing nucleoside triphosphate hydrolases"/>
    <property type="match status" value="1"/>
</dbReference>
<dbReference type="SMART" id="SM00326">
    <property type="entry name" value="SH3"/>
    <property type="match status" value="1"/>
</dbReference>
<keyword evidence="11 21" id="KW-0505">Motor protein</keyword>
<feature type="compositionally biased region" description="Acidic residues" evidence="22">
    <location>
        <begin position="1253"/>
        <end position="1267"/>
    </location>
</feature>
<evidence type="ECO:0000256" key="21">
    <source>
        <dbReference type="PROSITE-ProRule" id="PRU00782"/>
    </source>
</evidence>
<evidence type="ECO:0000256" key="3">
    <source>
        <dbReference type="ARBA" id="ARBA00022443"/>
    </source>
</evidence>
<evidence type="ECO:0000256" key="12">
    <source>
        <dbReference type="ARBA" id="ARBA00023203"/>
    </source>
</evidence>
<keyword evidence="13" id="KW-0206">Cytoskeleton</keyword>
<dbReference type="InterPro" id="IPR001609">
    <property type="entry name" value="Myosin_head_motor_dom-like"/>
</dbReference>
<feature type="binding site" evidence="21">
    <location>
        <begin position="129"/>
        <end position="136"/>
    </location>
    <ligand>
        <name>ATP</name>
        <dbReference type="ChEBI" id="CHEBI:30616"/>
    </ligand>
</feature>
<dbReference type="Pfam" id="PF00018">
    <property type="entry name" value="SH3_1"/>
    <property type="match status" value="1"/>
</dbReference>
<evidence type="ECO:0000256" key="7">
    <source>
        <dbReference type="ARBA" id="ARBA00022741"/>
    </source>
</evidence>
<organism evidence="26 27">
    <name type="scientific">Saccharomyces mikatae IFO 1815</name>
    <dbReference type="NCBI Taxonomy" id="226126"/>
    <lineage>
        <taxon>Eukaryota</taxon>
        <taxon>Fungi</taxon>
        <taxon>Dikarya</taxon>
        <taxon>Ascomycota</taxon>
        <taxon>Saccharomycotina</taxon>
        <taxon>Saccharomycetes</taxon>
        <taxon>Saccharomycetales</taxon>
        <taxon>Saccharomycetaceae</taxon>
        <taxon>Saccharomyces</taxon>
    </lineage>
</organism>
<evidence type="ECO:0000256" key="2">
    <source>
        <dbReference type="ARBA" id="ARBA00008314"/>
    </source>
</evidence>
<evidence type="ECO:0000259" key="23">
    <source>
        <dbReference type="PROSITE" id="PS50002"/>
    </source>
</evidence>
<dbReference type="GO" id="GO:0051666">
    <property type="term" value="P:actin cortical patch localization"/>
    <property type="evidence" value="ECO:0007669"/>
    <property type="project" value="TreeGrafter"/>
</dbReference>
<dbReference type="EMBL" id="OX365767">
    <property type="protein sequence ID" value="CAI4034641.1"/>
    <property type="molecule type" value="Genomic_DNA"/>
</dbReference>
<dbReference type="Gene3D" id="3.40.850.10">
    <property type="entry name" value="Kinesin motor domain"/>
    <property type="match status" value="1"/>
</dbReference>
<feature type="compositionally biased region" description="Basic residues" evidence="22">
    <location>
        <begin position="980"/>
        <end position="1004"/>
    </location>
</feature>
<dbReference type="InterPro" id="IPR036961">
    <property type="entry name" value="Kinesin_motor_dom_sf"/>
</dbReference>
<protein>
    <recommendedName>
        <fullName evidence="16">Myosin-3</fullName>
    </recommendedName>
    <alternativeName>
        <fullName evidence="17">Actin-dependent myosin-I MYO3</fullName>
    </alternativeName>
    <alternativeName>
        <fullName evidence="18">Class I unconventional myosin MYO3</fullName>
    </alternativeName>
    <alternativeName>
        <fullName evidence="19">Type I myosin MYO3</fullName>
    </alternativeName>
</protein>
<dbReference type="FunFam" id="1.20.5.4820:FF:000004">
    <property type="entry name" value="Myosin IE"/>
    <property type="match status" value="1"/>
</dbReference>
<dbReference type="RefSeq" id="XP_056077761.1">
    <property type="nucleotide sequence ID" value="XM_056223777.1"/>
</dbReference>
<feature type="domain" description="TH1" evidence="25">
    <location>
        <begin position="771"/>
        <end position="961"/>
    </location>
</feature>
<gene>
    <name evidence="26" type="primary">SMKI11G0890</name>
    <name evidence="26" type="ORF">SMKI_11G0890</name>
</gene>
<dbReference type="GO" id="GO:0006897">
    <property type="term" value="P:endocytosis"/>
    <property type="evidence" value="ECO:0007669"/>
    <property type="project" value="TreeGrafter"/>
</dbReference>
<dbReference type="PRINTS" id="PR00193">
    <property type="entry name" value="MYOSINHEAVY"/>
</dbReference>
<dbReference type="PANTHER" id="PTHR13140">
    <property type="entry name" value="MYOSIN"/>
    <property type="match status" value="1"/>
</dbReference>
<keyword evidence="10 21" id="KW-0518">Myosin</keyword>
<feature type="domain" description="Myosin motor" evidence="24">
    <location>
        <begin position="36"/>
        <end position="715"/>
    </location>
</feature>
<comment type="subunit">
    <text evidence="15">Interacts (via myosin motor domain) with SHE4; this interaction is important for proper localization and may regulate the interaction of the motor domain with actin. Interacts (via SH3 domain) with VRP1; this interaction is required for localization to sites of polarized growth and may regulate the interaction of the tail domain with actin. Interacts (via SH3 domain) with PAN1; this interaction is important for late stages of endocytopsis. Interacts (via SH3 domain) with BBC1 and LAS17. Interacts (via C-terminal acidic tail) with ARC19 and ARC40; ARC19 and ARC40 are Arp2/3 complex subunits.</text>
</comment>
<feature type="region of interest" description="Disordered" evidence="22">
    <location>
        <begin position="1244"/>
        <end position="1267"/>
    </location>
</feature>
<evidence type="ECO:0000259" key="25">
    <source>
        <dbReference type="PROSITE" id="PS51757"/>
    </source>
</evidence>
<feature type="region of interest" description="Actin-binding" evidence="21">
    <location>
        <begin position="588"/>
        <end position="610"/>
    </location>
</feature>
<dbReference type="Gene3D" id="1.20.58.530">
    <property type="match status" value="1"/>
</dbReference>